<sequence>MTSGMIDTHCHLVDNKFKSDVDDVIQRAKQSGVQCAVVCPEYASQFDAVLDLYAQHTDFVIPAIGIHPIQTETHKYPQASLAVNR</sequence>
<evidence type="ECO:0000256" key="2">
    <source>
        <dbReference type="ARBA" id="ARBA00022723"/>
    </source>
</evidence>
<evidence type="ECO:0000256" key="3">
    <source>
        <dbReference type="ARBA" id="ARBA00022801"/>
    </source>
</evidence>
<evidence type="ECO:0000256" key="4">
    <source>
        <dbReference type="ARBA" id="ARBA00093287"/>
    </source>
</evidence>
<keyword evidence="2" id="KW-0479">Metal-binding</keyword>
<evidence type="ECO:0000313" key="6">
    <source>
        <dbReference type="Proteomes" id="UP000053676"/>
    </source>
</evidence>
<proteinExistence type="inferred from homology"/>
<dbReference type="STRING" id="51031.W2SI49"/>
<dbReference type="AlphaFoldDB" id="W2SI49"/>
<comment type="similarity">
    <text evidence="1">Belongs to the metallo-dependent hydrolases superfamily. TatD-type hydrolase family.</text>
</comment>
<dbReference type="InterPro" id="IPR001130">
    <property type="entry name" value="TatD-like"/>
</dbReference>
<dbReference type="EMBL" id="KI669241">
    <property type="protein sequence ID" value="ETN68561.1"/>
    <property type="molecule type" value="Genomic_DNA"/>
</dbReference>
<accession>W2SI49</accession>
<dbReference type="OMA" id="PIQTETH"/>
<evidence type="ECO:0000256" key="1">
    <source>
        <dbReference type="ARBA" id="ARBA00009275"/>
    </source>
</evidence>
<dbReference type="PANTHER" id="PTHR46317:SF1">
    <property type="entry name" value="HYDROLASE, TATD FAMILY"/>
    <property type="match status" value="1"/>
</dbReference>
<organism evidence="5 6">
    <name type="scientific">Necator americanus</name>
    <name type="common">Human hookworm</name>
    <dbReference type="NCBI Taxonomy" id="51031"/>
    <lineage>
        <taxon>Eukaryota</taxon>
        <taxon>Metazoa</taxon>
        <taxon>Ecdysozoa</taxon>
        <taxon>Nematoda</taxon>
        <taxon>Chromadorea</taxon>
        <taxon>Rhabditida</taxon>
        <taxon>Rhabditina</taxon>
        <taxon>Rhabditomorpha</taxon>
        <taxon>Strongyloidea</taxon>
        <taxon>Ancylostomatidae</taxon>
        <taxon>Bunostominae</taxon>
        <taxon>Necator</taxon>
    </lineage>
</organism>
<dbReference type="OrthoDB" id="413993at2759"/>
<protein>
    <recommendedName>
        <fullName evidence="7">Hydrolase, TatD family</fullName>
    </recommendedName>
</protein>
<dbReference type="KEGG" id="nai:NECAME_15748"/>
<dbReference type="Pfam" id="PF01026">
    <property type="entry name" value="TatD_DNase"/>
    <property type="match status" value="1"/>
</dbReference>
<evidence type="ECO:0000313" key="5">
    <source>
        <dbReference type="EMBL" id="ETN68561.1"/>
    </source>
</evidence>
<evidence type="ECO:0008006" key="7">
    <source>
        <dbReference type="Google" id="ProtNLM"/>
    </source>
</evidence>
<name>W2SI49_NECAM</name>
<dbReference type="SUPFAM" id="SSF51556">
    <property type="entry name" value="Metallo-dependent hydrolases"/>
    <property type="match status" value="1"/>
</dbReference>
<dbReference type="GO" id="GO:0046872">
    <property type="term" value="F:metal ion binding"/>
    <property type="evidence" value="ECO:0007669"/>
    <property type="project" value="UniProtKB-KW"/>
</dbReference>
<gene>
    <name evidence="5" type="ORF">NECAME_15748</name>
</gene>
<keyword evidence="6" id="KW-1185">Reference proteome</keyword>
<comment type="function">
    <text evidence="4">Exhibits 3'-exonuclease activities and apurinic/apyrimidinic (AP) endonuclease (in vitro). Show preferential AP endonuclease activity on double-stranded DNA substrates and 3'- exonuclease activity on single-stranded DNA.</text>
</comment>
<dbReference type="Gene3D" id="3.20.20.140">
    <property type="entry name" value="Metal-dependent hydrolases"/>
    <property type="match status" value="1"/>
</dbReference>
<dbReference type="InterPro" id="IPR032466">
    <property type="entry name" value="Metal_Hydrolase"/>
</dbReference>
<keyword evidence="3" id="KW-0378">Hydrolase</keyword>
<dbReference type="PANTHER" id="PTHR46317">
    <property type="entry name" value="HYDROLASE OF PHP SUPERFAMILY-RELATED PROTEIN"/>
    <property type="match status" value="1"/>
</dbReference>
<dbReference type="GO" id="GO:0016788">
    <property type="term" value="F:hydrolase activity, acting on ester bonds"/>
    <property type="evidence" value="ECO:0007669"/>
    <property type="project" value="InterPro"/>
</dbReference>
<dbReference type="Proteomes" id="UP000053676">
    <property type="component" value="Unassembled WGS sequence"/>
</dbReference>
<reference evidence="6" key="1">
    <citation type="journal article" date="2014" name="Nat. Genet.">
        <title>Genome of the human hookworm Necator americanus.</title>
        <authorList>
            <person name="Tang Y.T."/>
            <person name="Gao X."/>
            <person name="Rosa B.A."/>
            <person name="Abubucker S."/>
            <person name="Hallsworth-Pepin K."/>
            <person name="Martin J."/>
            <person name="Tyagi R."/>
            <person name="Heizer E."/>
            <person name="Zhang X."/>
            <person name="Bhonagiri-Palsikar V."/>
            <person name="Minx P."/>
            <person name="Warren W.C."/>
            <person name="Wang Q."/>
            <person name="Zhan B."/>
            <person name="Hotez P.J."/>
            <person name="Sternberg P.W."/>
            <person name="Dougall A."/>
            <person name="Gaze S.T."/>
            <person name="Mulvenna J."/>
            <person name="Sotillo J."/>
            <person name="Ranganathan S."/>
            <person name="Rabelo E.M."/>
            <person name="Wilson R.K."/>
            <person name="Felgner P.L."/>
            <person name="Bethony J."/>
            <person name="Hawdon J.M."/>
            <person name="Gasser R.B."/>
            <person name="Loukas A."/>
            <person name="Mitreva M."/>
        </authorList>
    </citation>
    <scope>NUCLEOTIDE SEQUENCE [LARGE SCALE GENOMIC DNA]</scope>
</reference>